<dbReference type="InterPro" id="IPR003615">
    <property type="entry name" value="HNH_nuc"/>
</dbReference>
<dbReference type="SMART" id="SM00507">
    <property type="entry name" value="HNHc"/>
    <property type="match status" value="1"/>
</dbReference>
<evidence type="ECO:0000313" key="2">
    <source>
        <dbReference type="EMBL" id="NEU05173.1"/>
    </source>
</evidence>
<dbReference type="Proteomes" id="UP000481872">
    <property type="component" value="Unassembled WGS sequence"/>
</dbReference>
<dbReference type="Gene3D" id="1.10.30.50">
    <property type="match status" value="1"/>
</dbReference>
<dbReference type="EMBL" id="JAAGPU010000017">
    <property type="protein sequence ID" value="NEU05173.1"/>
    <property type="molecule type" value="Genomic_DNA"/>
</dbReference>
<gene>
    <name evidence="2" type="ORF">G3M99_09960</name>
</gene>
<keyword evidence="3" id="KW-1185">Reference proteome</keyword>
<proteinExistence type="predicted"/>
<name>A0A6M0H519_9CLOT</name>
<dbReference type="CDD" id="cd00085">
    <property type="entry name" value="HNHc"/>
    <property type="match status" value="1"/>
</dbReference>
<protein>
    <recommendedName>
        <fullName evidence="1">HNH nuclease domain-containing protein</fullName>
    </recommendedName>
</protein>
<comment type="caution">
    <text evidence="2">The sequence shown here is derived from an EMBL/GenBank/DDBJ whole genome shotgun (WGS) entry which is preliminary data.</text>
</comment>
<sequence length="341" mass="40938">MKNNDEKNNSIVQNELKNKLLSCNNSIEFEKVIKQMYFKNMNVQKYITTTVYRILILNKHDYKGYERIARHYGVYYQNQAKYIKKSNKKKSKCTEDSRYRIISNIKNFDAFKKHNSVDKEENMFHKFSKIEKISENTTPNRKTIKVKKIVRFQKLVYKLKIIYRNRCQVCGDRIDIGYGKYYSEVHHIQPLGYHEGPDILDNMIVLCPNHHLLFDKGVITINLKERKIVHYDKNNVLNTKNLIIKHNIDEKYINYHNKNVFIGFKDNKDIKSSDTITWGAIVILQDIETNEKFELKLEEWYQKEFMNDLEKKLINKQLTDIVRFNEFSYKIVDISYDNNKI</sequence>
<evidence type="ECO:0000259" key="1">
    <source>
        <dbReference type="SMART" id="SM00507"/>
    </source>
</evidence>
<reference evidence="2 3" key="1">
    <citation type="submission" date="2020-02" db="EMBL/GenBank/DDBJ databases">
        <title>Genome assembly of a novel Clostridium senegalense strain.</title>
        <authorList>
            <person name="Gupta T.B."/>
            <person name="Jauregui R."/>
            <person name="Maclean P."/>
            <person name="Nawarathana A."/>
            <person name="Brightwell G."/>
        </authorList>
    </citation>
    <scope>NUCLEOTIDE SEQUENCE [LARGE SCALE GENOMIC DNA]</scope>
    <source>
        <strain evidence="2 3">AGRFS4</strain>
    </source>
</reference>
<accession>A0A6M0H519</accession>
<evidence type="ECO:0000313" key="3">
    <source>
        <dbReference type="Proteomes" id="UP000481872"/>
    </source>
</evidence>
<organism evidence="2 3">
    <name type="scientific">Clostridium senegalense</name>
    <dbReference type="NCBI Taxonomy" id="1465809"/>
    <lineage>
        <taxon>Bacteria</taxon>
        <taxon>Bacillati</taxon>
        <taxon>Bacillota</taxon>
        <taxon>Clostridia</taxon>
        <taxon>Eubacteriales</taxon>
        <taxon>Clostridiaceae</taxon>
        <taxon>Clostridium</taxon>
    </lineage>
</organism>
<dbReference type="Pfam" id="PF13391">
    <property type="entry name" value="HNH_2"/>
    <property type="match status" value="1"/>
</dbReference>
<dbReference type="RefSeq" id="WP_199870052.1">
    <property type="nucleotide sequence ID" value="NZ_JAAGPU010000017.1"/>
</dbReference>
<feature type="domain" description="HNH nuclease" evidence="1">
    <location>
        <begin position="156"/>
        <end position="212"/>
    </location>
</feature>
<dbReference type="AlphaFoldDB" id="A0A6M0H519"/>